<accession>A0AAU8GFZ4</accession>
<organism evidence="1">
    <name type="scientific">Salmonella phage vB_SEnST11_KE24</name>
    <dbReference type="NCBI Taxonomy" id="3161175"/>
    <lineage>
        <taxon>Viruses</taxon>
        <taxon>Duplodnaviria</taxon>
        <taxon>Heunggongvirae</taxon>
        <taxon>Uroviricota</taxon>
        <taxon>Caudoviricetes</taxon>
        <taxon>Rosemountvirus</taxon>
    </lineage>
</organism>
<gene>
    <name evidence="1" type="ORF">GCAXZXLR_CDS0079</name>
</gene>
<name>A0AAU8GFZ4_9CAUD</name>
<protein>
    <submittedName>
        <fullName evidence="1">Uncharacterized protein</fullName>
    </submittedName>
</protein>
<dbReference type="EMBL" id="PP856723">
    <property type="protein sequence ID" value="XCH40762.1"/>
    <property type="molecule type" value="Genomic_DNA"/>
</dbReference>
<proteinExistence type="predicted"/>
<reference evidence="1" key="1">
    <citation type="submission" date="2024-05" db="EMBL/GenBank/DDBJ databases">
        <authorList>
            <person name="Mugo M.M."/>
            <person name="Musyoki A.M."/>
            <person name="Makumi A.M."/>
            <person name="Mutai I."/>
            <person name="Drechsel O."/>
            <person name="Kering K.K."/>
            <person name="Muturi P."/>
            <person name="Mbae C.K."/>
            <person name="Kariuki S.M."/>
        </authorList>
    </citation>
    <scope>NUCLEOTIDE SEQUENCE</scope>
</reference>
<evidence type="ECO:0000313" key="1">
    <source>
        <dbReference type="EMBL" id="XCH40762.1"/>
    </source>
</evidence>
<sequence length="64" mass="7217">MIIISKNLHKLAILLCTTLIDWPIIITSRRMMNVSSVLSGARRQDAQTSTLPGRIVPDRSLTIW</sequence>